<proteinExistence type="predicted"/>
<evidence type="ECO:0000313" key="2">
    <source>
        <dbReference type="Proteomes" id="UP001060215"/>
    </source>
</evidence>
<evidence type="ECO:0000313" key="1">
    <source>
        <dbReference type="EMBL" id="KAI7993129.1"/>
    </source>
</evidence>
<gene>
    <name evidence="1" type="ORF">LOK49_LG12G02619</name>
</gene>
<organism evidence="1 2">
    <name type="scientific">Camellia lanceoleosa</name>
    <dbReference type="NCBI Taxonomy" id="1840588"/>
    <lineage>
        <taxon>Eukaryota</taxon>
        <taxon>Viridiplantae</taxon>
        <taxon>Streptophyta</taxon>
        <taxon>Embryophyta</taxon>
        <taxon>Tracheophyta</taxon>
        <taxon>Spermatophyta</taxon>
        <taxon>Magnoliopsida</taxon>
        <taxon>eudicotyledons</taxon>
        <taxon>Gunneridae</taxon>
        <taxon>Pentapetalae</taxon>
        <taxon>asterids</taxon>
        <taxon>Ericales</taxon>
        <taxon>Theaceae</taxon>
        <taxon>Camellia</taxon>
    </lineage>
</organism>
<comment type="caution">
    <text evidence="1">The sequence shown here is derived from an EMBL/GenBank/DDBJ whole genome shotgun (WGS) entry which is preliminary data.</text>
</comment>
<name>A0ACC0FWT8_9ERIC</name>
<sequence>MAESLLFNITGLVLSKLSSLALDQIAISWDTKTELKKLENTLSTIRAVLLDANEQQATNNEVRDWLEKLQDVVYDVDDLLDDLSTHLLLRKLKFQTNLLQKVLIFFSCSNLIAFRLKIGYEVKQIRERLDEIASNKRNFHFIEQVGSTLIANKVREQSHSFVRASDIIGRENDKGVIVELLLSSTDNHDNVSVIPIVGLGGLGKTTLVKLVYNDDRVVKNFDLRMWVCVSEDFNLKQIIEKVVRSATGESFGHLDMDQMQARLRDVLDAQKYLLVLDDIWNDDCNKWMELRDLLINGTSGSKIVVTTRSKTVATITGTVNSTYNLRGLSDDDCFSLFLKCAFRGEGNCHPNLVEIGREIVKKCSGVPLAVKTLGNLLYMKNEERDWLRIRDNDIWEMEQKENDILPILRLSYDQMPSYLKQCFTYCSIFPKGNEIPKEEFINIWIAQGFIESPKGNRQLKDIGNQYFNELLSRFCFQDVVEAFDGEILACKIHNLVHELAQSVAGTEFSYVKFHTKAITERVRHVLFQEEDFSGKELPEFLLQARNMRSFSYSFKVGSIGKSFVETITLNFRHMRVLVLISLELEELPSSIGTLKQLRYLNLSRNCNIRALPSSLCGLVNLQTLNLINCEQLQGLPRDSGKLVNLKTLYLTSKQRFLPDKCLQGLNSLQCLLLYKCDRLTLLPEGMHHLTALRVLRIYECPRLASLPSSIKYLTALEKLWIWDCQELTLLEGEGMEGLTSLQSLLLMGLPKLITLPEGLKEIAASNLQYLRIANCPSLTALPEWLQNFTSLLRLYIEDCPNLSYLPEGVHHLSAKVHINGCPQLNGGN</sequence>
<protein>
    <submittedName>
        <fullName evidence="1">Disease resistance protein RGA4</fullName>
    </submittedName>
</protein>
<dbReference type="Proteomes" id="UP001060215">
    <property type="component" value="Chromosome 13"/>
</dbReference>
<reference evidence="1 2" key="1">
    <citation type="journal article" date="2022" name="Plant J.">
        <title>Chromosome-level genome of Camellia lanceoleosa provides a valuable resource for understanding genome evolution and self-incompatibility.</title>
        <authorList>
            <person name="Gong W."/>
            <person name="Xiao S."/>
            <person name="Wang L."/>
            <person name="Liao Z."/>
            <person name="Chang Y."/>
            <person name="Mo W."/>
            <person name="Hu G."/>
            <person name="Li W."/>
            <person name="Zhao G."/>
            <person name="Zhu H."/>
            <person name="Hu X."/>
            <person name="Ji K."/>
            <person name="Xiang X."/>
            <person name="Song Q."/>
            <person name="Yuan D."/>
            <person name="Jin S."/>
            <person name="Zhang L."/>
        </authorList>
    </citation>
    <scope>NUCLEOTIDE SEQUENCE [LARGE SCALE GENOMIC DNA]</scope>
    <source>
        <strain evidence="1">SQ_2022a</strain>
    </source>
</reference>
<keyword evidence="2" id="KW-1185">Reference proteome</keyword>
<dbReference type="EMBL" id="CM045770">
    <property type="protein sequence ID" value="KAI7993129.1"/>
    <property type="molecule type" value="Genomic_DNA"/>
</dbReference>
<accession>A0ACC0FWT8</accession>